<organism evidence="2 3">
    <name type="scientific">Streptomyces bambusae</name>
    <dbReference type="NCBI Taxonomy" id="1550616"/>
    <lineage>
        <taxon>Bacteria</taxon>
        <taxon>Bacillati</taxon>
        <taxon>Actinomycetota</taxon>
        <taxon>Actinomycetes</taxon>
        <taxon>Kitasatosporales</taxon>
        <taxon>Streptomycetaceae</taxon>
        <taxon>Streptomyces</taxon>
    </lineage>
</organism>
<accession>A0ABS6Z4K5</accession>
<feature type="region of interest" description="Disordered" evidence="1">
    <location>
        <begin position="36"/>
        <end position="58"/>
    </location>
</feature>
<keyword evidence="3" id="KW-1185">Reference proteome</keyword>
<reference evidence="2 3" key="1">
    <citation type="submission" date="2019-12" db="EMBL/GenBank/DDBJ databases">
        <title>Genome sequence of Streptomyces bambusae.</title>
        <authorList>
            <person name="Bansal K."/>
            <person name="Choksket S."/>
            <person name="Korpole S."/>
            <person name="Patil P.B."/>
        </authorList>
    </citation>
    <scope>NUCLEOTIDE SEQUENCE [LARGE SCALE GENOMIC DNA]</scope>
    <source>
        <strain evidence="2 3">SK60</strain>
    </source>
</reference>
<feature type="compositionally biased region" description="Low complexity" evidence="1">
    <location>
        <begin position="41"/>
        <end position="58"/>
    </location>
</feature>
<dbReference type="Proteomes" id="UP000812013">
    <property type="component" value="Unassembled WGS sequence"/>
</dbReference>
<dbReference type="RefSeq" id="WP_219666845.1">
    <property type="nucleotide sequence ID" value="NZ_WTFF01000060.1"/>
</dbReference>
<proteinExistence type="predicted"/>
<name>A0ABS6Z4K5_9ACTN</name>
<evidence type="ECO:0000256" key="1">
    <source>
        <dbReference type="SAM" id="MobiDB-lite"/>
    </source>
</evidence>
<protein>
    <submittedName>
        <fullName evidence="2">Uncharacterized protein</fullName>
    </submittedName>
</protein>
<dbReference type="EMBL" id="WTFF01000060">
    <property type="protein sequence ID" value="MBW5482491.1"/>
    <property type="molecule type" value="Genomic_DNA"/>
</dbReference>
<evidence type="ECO:0000313" key="2">
    <source>
        <dbReference type="EMBL" id="MBW5482491.1"/>
    </source>
</evidence>
<evidence type="ECO:0000313" key="3">
    <source>
        <dbReference type="Proteomes" id="UP000812013"/>
    </source>
</evidence>
<comment type="caution">
    <text evidence="2">The sequence shown here is derived from an EMBL/GenBank/DDBJ whole genome shotgun (WGS) entry which is preliminary data.</text>
</comment>
<gene>
    <name evidence="2" type="ORF">GPJ59_11500</name>
</gene>
<sequence>MYEADTHPNAHAAPALPNRAVTGRLEVAFVDWTADNHARSPRTPGGWTAAGAPRGTAAGAGQVAAGDYWFDDTGAAAEGTVPR</sequence>